<dbReference type="PROSITE" id="PS00463">
    <property type="entry name" value="ZN2_CY6_FUNGAL_1"/>
    <property type="match status" value="1"/>
</dbReference>
<dbReference type="Pfam" id="PF00172">
    <property type="entry name" value="Zn_clus"/>
    <property type="match status" value="1"/>
</dbReference>
<keyword evidence="7" id="KW-0539">Nucleus</keyword>
<dbReference type="Proteomes" id="UP000077266">
    <property type="component" value="Unassembled WGS sequence"/>
</dbReference>
<dbReference type="GO" id="GO:0003677">
    <property type="term" value="F:DNA binding"/>
    <property type="evidence" value="ECO:0007669"/>
    <property type="project" value="UniProtKB-KW"/>
</dbReference>
<evidence type="ECO:0000256" key="3">
    <source>
        <dbReference type="ARBA" id="ARBA00022833"/>
    </source>
</evidence>
<dbReference type="PANTHER" id="PTHR31313:SF81">
    <property type="entry name" value="TY1 ENHANCER ACTIVATOR"/>
    <property type="match status" value="1"/>
</dbReference>
<dbReference type="SUPFAM" id="SSF57701">
    <property type="entry name" value="Zn2/Cys6 DNA-binding domain"/>
    <property type="match status" value="1"/>
</dbReference>
<dbReference type="InParanoid" id="A0A165HD35"/>
<evidence type="ECO:0000256" key="8">
    <source>
        <dbReference type="SAM" id="Coils"/>
    </source>
</evidence>
<dbReference type="InterPro" id="IPR051615">
    <property type="entry name" value="Transcr_Regulatory_Elem"/>
</dbReference>
<dbReference type="OrthoDB" id="3364175at2759"/>
<dbReference type="AlphaFoldDB" id="A0A165HD35"/>
<dbReference type="SMART" id="SM00066">
    <property type="entry name" value="GAL4"/>
    <property type="match status" value="1"/>
</dbReference>
<evidence type="ECO:0000256" key="5">
    <source>
        <dbReference type="ARBA" id="ARBA00023125"/>
    </source>
</evidence>
<evidence type="ECO:0000256" key="9">
    <source>
        <dbReference type="SAM" id="MobiDB-lite"/>
    </source>
</evidence>
<evidence type="ECO:0000313" key="11">
    <source>
        <dbReference type="EMBL" id="KZV91794.1"/>
    </source>
</evidence>
<evidence type="ECO:0000256" key="6">
    <source>
        <dbReference type="ARBA" id="ARBA00023163"/>
    </source>
</evidence>
<keyword evidence="6" id="KW-0804">Transcription</keyword>
<feature type="compositionally biased region" description="Polar residues" evidence="9">
    <location>
        <begin position="1"/>
        <end position="14"/>
    </location>
</feature>
<reference evidence="11 12" key="1">
    <citation type="journal article" date="2016" name="Mol. Biol. Evol.">
        <title>Comparative Genomics of Early-Diverging Mushroom-Forming Fungi Provides Insights into the Origins of Lignocellulose Decay Capabilities.</title>
        <authorList>
            <person name="Nagy L.G."/>
            <person name="Riley R."/>
            <person name="Tritt A."/>
            <person name="Adam C."/>
            <person name="Daum C."/>
            <person name="Floudas D."/>
            <person name="Sun H."/>
            <person name="Yadav J.S."/>
            <person name="Pangilinan J."/>
            <person name="Larsson K.H."/>
            <person name="Matsuura K."/>
            <person name="Barry K."/>
            <person name="Labutti K."/>
            <person name="Kuo R."/>
            <person name="Ohm R.A."/>
            <person name="Bhattacharya S.S."/>
            <person name="Shirouzu T."/>
            <person name="Yoshinaga Y."/>
            <person name="Martin F.M."/>
            <person name="Grigoriev I.V."/>
            <person name="Hibbett D.S."/>
        </authorList>
    </citation>
    <scope>NUCLEOTIDE SEQUENCE [LARGE SCALE GENOMIC DNA]</scope>
    <source>
        <strain evidence="11 12">HHB12029</strain>
    </source>
</reference>
<name>A0A165HD35_EXIGL</name>
<dbReference type="PANTHER" id="PTHR31313">
    <property type="entry name" value="TY1 ENHANCER ACTIVATOR"/>
    <property type="match status" value="1"/>
</dbReference>
<keyword evidence="5" id="KW-0238">DNA-binding</keyword>
<accession>A0A165HD35</accession>
<keyword evidence="3" id="KW-0862">Zinc</keyword>
<dbReference type="CDD" id="cd00067">
    <property type="entry name" value="GAL4"/>
    <property type="match status" value="1"/>
</dbReference>
<dbReference type="GO" id="GO:0008270">
    <property type="term" value="F:zinc ion binding"/>
    <property type="evidence" value="ECO:0007669"/>
    <property type="project" value="InterPro"/>
</dbReference>
<feature type="coiled-coil region" evidence="8">
    <location>
        <begin position="84"/>
        <end position="111"/>
    </location>
</feature>
<dbReference type="GO" id="GO:0000981">
    <property type="term" value="F:DNA-binding transcription factor activity, RNA polymerase II-specific"/>
    <property type="evidence" value="ECO:0007669"/>
    <property type="project" value="InterPro"/>
</dbReference>
<evidence type="ECO:0000256" key="1">
    <source>
        <dbReference type="ARBA" id="ARBA00004123"/>
    </source>
</evidence>
<evidence type="ECO:0000313" key="12">
    <source>
        <dbReference type="Proteomes" id="UP000077266"/>
    </source>
</evidence>
<evidence type="ECO:0000256" key="4">
    <source>
        <dbReference type="ARBA" id="ARBA00023015"/>
    </source>
</evidence>
<organism evidence="11 12">
    <name type="scientific">Exidia glandulosa HHB12029</name>
    <dbReference type="NCBI Taxonomy" id="1314781"/>
    <lineage>
        <taxon>Eukaryota</taxon>
        <taxon>Fungi</taxon>
        <taxon>Dikarya</taxon>
        <taxon>Basidiomycota</taxon>
        <taxon>Agaricomycotina</taxon>
        <taxon>Agaricomycetes</taxon>
        <taxon>Auriculariales</taxon>
        <taxon>Exidiaceae</taxon>
        <taxon>Exidia</taxon>
    </lineage>
</organism>
<evidence type="ECO:0000256" key="7">
    <source>
        <dbReference type="ARBA" id="ARBA00023242"/>
    </source>
</evidence>
<dbReference type="PROSITE" id="PS50048">
    <property type="entry name" value="ZN2_CY6_FUNGAL_2"/>
    <property type="match status" value="1"/>
</dbReference>
<proteinExistence type="predicted"/>
<dbReference type="Gene3D" id="4.10.240.10">
    <property type="entry name" value="Zn(2)-C6 fungal-type DNA-binding domain"/>
    <property type="match status" value="1"/>
</dbReference>
<protein>
    <recommendedName>
        <fullName evidence="10">Zn(2)-C6 fungal-type domain-containing protein</fullName>
    </recommendedName>
</protein>
<dbReference type="InterPro" id="IPR001138">
    <property type="entry name" value="Zn2Cys6_DnaBD"/>
</dbReference>
<keyword evidence="8" id="KW-0175">Coiled coil</keyword>
<feature type="domain" description="Zn(2)-C6 fungal-type" evidence="10">
    <location>
        <begin position="30"/>
        <end position="59"/>
    </location>
</feature>
<evidence type="ECO:0000256" key="2">
    <source>
        <dbReference type="ARBA" id="ARBA00022723"/>
    </source>
</evidence>
<evidence type="ECO:0000259" key="10">
    <source>
        <dbReference type="PROSITE" id="PS50048"/>
    </source>
</evidence>
<feature type="region of interest" description="Disordered" evidence="9">
    <location>
        <begin position="1"/>
        <end position="29"/>
    </location>
</feature>
<comment type="subcellular location">
    <subcellularLocation>
        <location evidence="1">Nucleus</location>
    </subcellularLocation>
</comment>
<sequence>MPEGPTGQSPQTKGPPSDPSGRRASHVSRACRNCRRRKVKCDKNRPCSACVTSKTSEECGDSDTPDKRKRCLNTTHTSSDSSTIAHLTTRLAAAEAEIVALREGLQESRNVPALLGTRGTASIDGTTFTTQSQGDAHTLLPTSPSYAPPRTHEPDATTATQYPRTVSSSSLFAMEHPYNYNGAEASGSTQTQDAHFDMFQGSHDFLYDSTLDRIFHQHIDVLQEMPVAQGPSSNTDGTVMETQGVPMVQAPQYHIGGIDLDFDDFWDETEGGQGGPM</sequence>
<dbReference type="GO" id="GO:0005634">
    <property type="term" value="C:nucleus"/>
    <property type="evidence" value="ECO:0007669"/>
    <property type="project" value="UniProtKB-SubCell"/>
</dbReference>
<dbReference type="EMBL" id="KV426020">
    <property type="protein sequence ID" value="KZV91794.1"/>
    <property type="molecule type" value="Genomic_DNA"/>
</dbReference>
<gene>
    <name evidence="11" type="ORF">EXIGLDRAFT_836858</name>
</gene>
<dbReference type="InterPro" id="IPR036864">
    <property type="entry name" value="Zn2-C6_fun-type_DNA-bd_sf"/>
</dbReference>
<keyword evidence="4" id="KW-0805">Transcription regulation</keyword>
<keyword evidence="2" id="KW-0479">Metal-binding</keyword>
<keyword evidence="12" id="KW-1185">Reference proteome</keyword>